<dbReference type="OrthoDB" id="5422891at2759"/>
<feature type="region of interest" description="Disordered" evidence="1">
    <location>
        <begin position="316"/>
        <end position="375"/>
    </location>
</feature>
<dbReference type="RefSeq" id="XP_002175093.1">
    <property type="nucleotide sequence ID" value="XM_002175057.2"/>
</dbReference>
<sequence>MSWNTSISSSISTDDNGGVVTILLTSTIYGSNTVTISAPYSNSTSGTNVFPMATFTGTSSTSASSSSAGSNKSGGGGVSTGGVVAMAVAIPVGCVIILSVLGWYLWRRYKHARELKAARKQEVEEYGFNPNQHSGNFRGPTRNPSTAGYRGWNGNAGTTPATTVAATGAGAATTAAVPAANGAARPIAPRAPLVGAGALSPNAAARLSTASSLDFGEGNVVGEAAAAAGAAAAAPGSRLVRPIGNPPNLTPPTSNSNNVLETVAEDEAALAADALASEYEHSRPSSIGSSSTSSNSPFSSDAAPFVANVHDSMGSNMSTDGALATIPEVDADSESSFDPEVDDPTRSATRNSFNTMNTSGPNGSSAASRPRYDMF</sequence>
<feature type="region of interest" description="Disordered" evidence="1">
    <location>
        <begin position="127"/>
        <end position="150"/>
    </location>
</feature>
<dbReference type="eggNOG" id="ENOG502S35T">
    <property type="taxonomic scope" value="Eukaryota"/>
</dbReference>
<organism evidence="3 5">
    <name type="scientific">Schizosaccharomyces japonicus (strain yFS275 / FY16936)</name>
    <name type="common">Fission yeast</name>
    <dbReference type="NCBI Taxonomy" id="402676"/>
    <lineage>
        <taxon>Eukaryota</taxon>
        <taxon>Fungi</taxon>
        <taxon>Dikarya</taxon>
        <taxon>Ascomycota</taxon>
        <taxon>Taphrinomycotina</taxon>
        <taxon>Schizosaccharomycetes</taxon>
        <taxon>Schizosaccharomycetales</taxon>
        <taxon>Schizosaccharomycetaceae</taxon>
        <taxon>Schizosaccharomyces</taxon>
    </lineage>
</organism>
<feature type="region of interest" description="Disordered" evidence="1">
    <location>
        <begin position="235"/>
        <end position="257"/>
    </location>
</feature>
<dbReference type="OMA" id="FDEHNPE"/>
<evidence type="ECO:0000313" key="4">
    <source>
        <dbReference type="JaponicusDB" id="SJAG_03969"/>
    </source>
</evidence>
<dbReference type="Proteomes" id="UP000001744">
    <property type="component" value="Unassembled WGS sequence"/>
</dbReference>
<feature type="compositionally biased region" description="Polar residues" evidence="1">
    <location>
        <begin position="346"/>
        <end position="367"/>
    </location>
</feature>
<protein>
    <submittedName>
        <fullName evidence="3">Uncharacterized protein</fullName>
    </submittedName>
</protein>
<feature type="transmembrane region" description="Helical" evidence="2">
    <location>
        <begin position="83"/>
        <end position="106"/>
    </location>
</feature>
<feature type="compositionally biased region" description="Acidic residues" evidence="1">
    <location>
        <begin position="329"/>
        <end position="342"/>
    </location>
</feature>
<name>B6K5J6_SCHJY</name>
<evidence type="ECO:0000256" key="2">
    <source>
        <dbReference type="SAM" id="Phobius"/>
    </source>
</evidence>
<evidence type="ECO:0000313" key="3">
    <source>
        <dbReference type="EMBL" id="EEB08800.1"/>
    </source>
</evidence>
<keyword evidence="2" id="KW-0472">Membrane</keyword>
<keyword evidence="2" id="KW-1133">Transmembrane helix</keyword>
<dbReference type="HOGENOM" id="CLU_738012_0_0_1"/>
<keyword evidence="5" id="KW-1185">Reference proteome</keyword>
<keyword evidence="2" id="KW-0812">Transmembrane</keyword>
<dbReference type="GeneID" id="7051586"/>
<reference evidence="3 5" key="1">
    <citation type="journal article" date="2011" name="Science">
        <title>Comparative functional genomics of the fission yeasts.</title>
        <authorList>
            <person name="Rhind N."/>
            <person name="Chen Z."/>
            <person name="Yassour M."/>
            <person name="Thompson D.A."/>
            <person name="Haas B.J."/>
            <person name="Habib N."/>
            <person name="Wapinski I."/>
            <person name="Roy S."/>
            <person name="Lin M.F."/>
            <person name="Heiman D.I."/>
            <person name="Young S.K."/>
            <person name="Furuya K."/>
            <person name="Guo Y."/>
            <person name="Pidoux A."/>
            <person name="Chen H.M."/>
            <person name="Robbertse B."/>
            <person name="Goldberg J.M."/>
            <person name="Aoki K."/>
            <person name="Bayne E.H."/>
            <person name="Berlin A.M."/>
            <person name="Desjardins C.A."/>
            <person name="Dobbs E."/>
            <person name="Dukaj L."/>
            <person name="Fan L."/>
            <person name="FitzGerald M.G."/>
            <person name="French C."/>
            <person name="Gujja S."/>
            <person name="Hansen K."/>
            <person name="Keifenheim D."/>
            <person name="Levin J.Z."/>
            <person name="Mosher R.A."/>
            <person name="Mueller C.A."/>
            <person name="Pfiffner J."/>
            <person name="Priest M."/>
            <person name="Russ C."/>
            <person name="Smialowska A."/>
            <person name="Swoboda P."/>
            <person name="Sykes S.M."/>
            <person name="Vaughn M."/>
            <person name="Vengrova S."/>
            <person name="Yoder R."/>
            <person name="Zeng Q."/>
            <person name="Allshire R."/>
            <person name="Baulcombe D."/>
            <person name="Birren B.W."/>
            <person name="Brown W."/>
            <person name="Ekwall K."/>
            <person name="Kellis M."/>
            <person name="Leatherwood J."/>
            <person name="Levin H."/>
            <person name="Margalit H."/>
            <person name="Martienssen R."/>
            <person name="Nieduszynski C.A."/>
            <person name="Spatafora J.W."/>
            <person name="Friedman N."/>
            <person name="Dalgaard J.Z."/>
            <person name="Baumann P."/>
            <person name="Niki H."/>
            <person name="Regev A."/>
            <person name="Nusbaum C."/>
        </authorList>
    </citation>
    <scope>NUCLEOTIDE SEQUENCE [LARGE SCALE GENOMIC DNA]</scope>
    <source>
        <strain evidence="5">yFS275 / FY16936</strain>
    </source>
</reference>
<accession>B6K5J6</accession>
<dbReference type="AlphaFoldDB" id="B6K5J6"/>
<dbReference type="JaponicusDB" id="SJAG_03969">
    <property type="gene designation" value="mtl2"/>
</dbReference>
<dbReference type="STRING" id="402676.B6K5J6"/>
<evidence type="ECO:0000256" key="1">
    <source>
        <dbReference type="SAM" id="MobiDB-lite"/>
    </source>
</evidence>
<evidence type="ECO:0000313" key="5">
    <source>
        <dbReference type="Proteomes" id="UP000001744"/>
    </source>
</evidence>
<dbReference type="VEuPathDB" id="FungiDB:SJAG_03969"/>
<gene>
    <name evidence="4" type="primary">mtl2</name>
    <name evidence="3" type="ORF">SJAG_03969</name>
</gene>
<dbReference type="EMBL" id="KE651167">
    <property type="protein sequence ID" value="EEB08800.1"/>
    <property type="molecule type" value="Genomic_DNA"/>
</dbReference>
<proteinExistence type="predicted"/>